<dbReference type="RefSeq" id="WP_096526788.1">
    <property type="nucleotide sequence ID" value="NZ_AP014836.1"/>
</dbReference>
<dbReference type="Gene3D" id="2.40.70.10">
    <property type="entry name" value="Acid Proteases"/>
    <property type="match status" value="1"/>
</dbReference>
<name>A0A1Q2SM49_9GAMM</name>
<dbReference type="CDD" id="cd05483">
    <property type="entry name" value="retropepsin_like_bacteria"/>
    <property type="match status" value="1"/>
</dbReference>
<dbReference type="EMBL" id="AP014836">
    <property type="protein sequence ID" value="BAW80218.1"/>
    <property type="molecule type" value="Genomic_DNA"/>
</dbReference>
<dbReference type="SUPFAM" id="SSF50630">
    <property type="entry name" value="Acid proteases"/>
    <property type="match status" value="1"/>
</dbReference>
<dbReference type="GO" id="GO:0004190">
    <property type="term" value="F:aspartic-type endopeptidase activity"/>
    <property type="evidence" value="ECO:0007669"/>
    <property type="project" value="InterPro"/>
</dbReference>
<evidence type="ECO:0000256" key="1">
    <source>
        <dbReference type="ARBA" id="ARBA00022801"/>
    </source>
</evidence>
<protein>
    <submittedName>
        <fullName evidence="4">A32 family peptidase</fullName>
    </submittedName>
</protein>
<dbReference type="InterPro" id="IPR034122">
    <property type="entry name" value="Retropepsin-like_bacterial"/>
</dbReference>
<dbReference type="PROSITE" id="PS00141">
    <property type="entry name" value="ASP_PROTEASE"/>
    <property type="match status" value="1"/>
</dbReference>
<keyword evidence="1" id="KW-0378">Hydrolase</keyword>
<dbReference type="AlphaFoldDB" id="A0A1Q2SM49"/>
<evidence type="ECO:0000313" key="4">
    <source>
        <dbReference type="EMBL" id="BAW80218.1"/>
    </source>
</evidence>
<dbReference type="InterPro" id="IPR021109">
    <property type="entry name" value="Peptidase_aspartic_dom_sf"/>
</dbReference>
<dbReference type="KEGG" id="ntt:TAO_0848"/>
<keyword evidence="2" id="KW-0812">Transmembrane</keyword>
<organism evidence="4 5">
    <name type="scientific">Candidatus Nitrosoglobus terrae</name>
    <dbReference type="NCBI Taxonomy" id="1630141"/>
    <lineage>
        <taxon>Bacteria</taxon>
        <taxon>Pseudomonadati</taxon>
        <taxon>Pseudomonadota</taxon>
        <taxon>Gammaproteobacteria</taxon>
        <taxon>Chromatiales</taxon>
        <taxon>Chromatiaceae</taxon>
        <taxon>Candidatus Nitrosoglobus</taxon>
    </lineage>
</organism>
<feature type="domain" description="Peptidase A2" evidence="3">
    <location>
        <begin position="142"/>
        <end position="227"/>
    </location>
</feature>
<sequence>MDNRGGYLGLFISFIVISQLILGYLNRAYGAVNNFDETLQDELKAIATKHDILIKGLDKTREISARPLIQGSLQEQLQGLLINFNYVFIHAADSGIKEVLILSQKKAAPEIPDQIILNTTRKGNHHLVQVAVQGPNYASVGVSLLVDTGASLVVLPASIIPRLGFSSGQLENQKIQTANGLLDASIGQLNSLKIGAAIIYGVNAAFIADNLLGANGLLGMNVLGRYLVTINDQQNLITLSRQR</sequence>
<accession>A0A1Q2SM49</accession>
<keyword evidence="2" id="KW-1133">Transmembrane helix</keyword>
<dbReference type="GO" id="GO:0006508">
    <property type="term" value="P:proteolysis"/>
    <property type="evidence" value="ECO:0007669"/>
    <property type="project" value="InterPro"/>
</dbReference>
<dbReference type="PROSITE" id="PS50175">
    <property type="entry name" value="ASP_PROT_RETROV"/>
    <property type="match status" value="1"/>
</dbReference>
<dbReference type="InterPro" id="IPR001995">
    <property type="entry name" value="Peptidase_A2_cat"/>
</dbReference>
<evidence type="ECO:0000259" key="3">
    <source>
        <dbReference type="PROSITE" id="PS50175"/>
    </source>
</evidence>
<feature type="transmembrane region" description="Helical" evidence="2">
    <location>
        <begin position="6"/>
        <end position="25"/>
    </location>
</feature>
<keyword evidence="5" id="KW-1185">Reference proteome</keyword>
<dbReference type="Proteomes" id="UP000243679">
    <property type="component" value="Chromosome"/>
</dbReference>
<reference evidence="4 5" key="1">
    <citation type="journal article" date="2017" name="ISME J.">
        <title>An acid-tolerant ammonia-oxidizing ?-proteobacterium from soil.</title>
        <authorList>
            <person name="Hayatsu M."/>
            <person name="Tago K."/>
            <person name="Uchiyama I."/>
            <person name="Toyoda A."/>
            <person name="Wang Y."/>
            <person name="Shimomura Y."/>
            <person name="Okubo T."/>
            <person name="Kurisu F."/>
            <person name="Hirono Y."/>
            <person name="Nonaka K."/>
            <person name="Akiyama H."/>
            <person name="Itoh T."/>
            <person name="Takami H."/>
        </authorList>
    </citation>
    <scope>NUCLEOTIDE SEQUENCE [LARGE SCALE GENOMIC DNA]</scope>
    <source>
        <strain evidence="4 5">TAO100</strain>
    </source>
</reference>
<proteinExistence type="predicted"/>
<keyword evidence="2" id="KW-0472">Membrane</keyword>
<dbReference type="Pfam" id="PF13975">
    <property type="entry name" value="gag-asp_proteas"/>
    <property type="match status" value="1"/>
</dbReference>
<evidence type="ECO:0000256" key="2">
    <source>
        <dbReference type="SAM" id="Phobius"/>
    </source>
</evidence>
<evidence type="ECO:0000313" key="5">
    <source>
        <dbReference type="Proteomes" id="UP000243679"/>
    </source>
</evidence>
<dbReference type="OrthoDB" id="5567556at2"/>
<gene>
    <name evidence="4" type="ORF">TAO_0848</name>
</gene>
<dbReference type="InterPro" id="IPR001969">
    <property type="entry name" value="Aspartic_peptidase_AS"/>
</dbReference>